<dbReference type="GO" id="GO:0022857">
    <property type="term" value="F:transmembrane transporter activity"/>
    <property type="evidence" value="ECO:0007669"/>
    <property type="project" value="InterPro"/>
</dbReference>
<protein>
    <submittedName>
        <fullName evidence="8">MFS transporter</fullName>
    </submittedName>
</protein>
<evidence type="ECO:0000256" key="3">
    <source>
        <dbReference type="ARBA" id="ARBA00022692"/>
    </source>
</evidence>
<name>A0A0U3PGZ3_9MICC</name>
<dbReference type="EMBL" id="CP013747">
    <property type="protein sequence ID" value="ALV43683.1"/>
    <property type="molecule type" value="Genomic_DNA"/>
</dbReference>
<feature type="transmembrane region" description="Helical" evidence="6">
    <location>
        <begin position="315"/>
        <end position="333"/>
    </location>
</feature>
<evidence type="ECO:0000313" key="9">
    <source>
        <dbReference type="Proteomes" id="UP000065151"/>
    </source>
</evidence>
<evidence type="ECO:0000256" key="5">
    <source>
        <dbReference type="ARBA" id="ARBA00023136"/>
    </source>
</evidence>
<feature type="transmembrane region" description="Helical" evidence="6">
    <location>
        <begin position="138"/>
        <end position="161"/>
    </location>
</feature>
<feature type="transmembrane region" description="Helical" evidence="6">
    <location>
        <begin position="404"/>
        <end position="423"/>
    </location>
</feature>
<dbReference type="InterPro" id="IPR036259">
    <property type="entry name" value="MFS_trans_sf"/>
</dbReference>
<dbReference type="PROSITE" id="PS00216">
    <property type="entry name" value="SUGAR_TRANSPORT_1"/>
    <property type="match status" value="1"/>
</dbReference>
<feature type="transmembrane region" description="Helical" evidence="6">
    <location>
        <begin position="247"/>
        <end position="268"/>
    </location>
</feature>
<dbReference type="GO" id="GO:0005886">
    <property type="term" value="C:plasma membrane"/>
    <property type="evidence" value="ECO:0007669"/>
    <property type="project" value="UniProtKB-SubCell"/>
</dbReference>
<accession>A0A0U3PGZ3</accession>
<keyword evidence="5 6" id="KW-0472">Membrane</keyword>
<dbReference type="Gene3D" id="1.20.1250.20">
    <property type="entry name" value="MFS general substrate transporter like domains"/>
    <property type="match status" value="1"/>
</dbReference>
<dbReference type="Pfam" id="PF07690">
    <property type="entry name" value="MFS_1"/>
    <property type="match status" value="1"/>
</dbReference>
<evidence type="ECO:0000256" key="6">
    <source>
        <dbReference type="SAM" id="Phobius"/>
    </source>
</evidence>
<sequence length="461" mass="49544">MNRIPVVTRSHIKWAALLTTLLFFDMADLNALAYALPAIRAEWGLSLGEVGIATSATFLGMFCGSIIGGRLADRFGRKRVIIGATAFFSLFSMLTATATTVTELSIYRLLTGAGLQALVVVLLTYAAEMFPRQFRGRVQALMLGVSLLGVPALAFFSRWVVPLGTGSWRFVFIAGSAGVLVVILAWLWLPESPRWLEGKGRIEEAEKTVLLLEREAEAKWGGPLPEVDTVPAPIPASKPSDLIRQGLLRRTAVLAIGYGFGLIGYYGFNAWLPLLLTETGLTTAESLTYTSILSLAAVPGALIALLFIDKIERKWAVMMLFVGMGLFMLMFGFGSGAPMLLTSGLLITFLAFASTTCIYTYMPEIFPTHLRALGTGTANGIARLMAFGSTFILAAILGSLGFTAVMLFLAIAMILAGIVIGLLGERTNNRALEAISSLKSQEPTKVPANATATTRVGEERI</sequence>
<dbReference type="STRING" id="121292.AU252_00775"/>
<feature type="transmembrane region" description="Helical" evidence="6">
    <location>
        <begin position="45"/>
        <end position="68"/>
    </location>
</feature>
<dbReference type="Proteomes" id="UP000065151">
    <property type="component" value="Chromosome"/>
</dbReference>
<organism evidence="8">
    <name type="scientific">Pseudarthrobacter sulfonivorans</name>
    <dbReference type="NCBI Taxonomy" id="121292"/>
    <lineage>
        <taxon>Bacteria</taxon>
        <taxon>Bacillati</taxon>
        <taxon>Actinomycetota</taxon>
        <taxon>Actinomycetes</taxon>
        <taxon>Micrococcales</taxon>
        <taxon>Micrococcaceae</taxon>
        <taxon>Pseudarthrobacter</taxon>
    </lineage>
</organism>
<evidence type="ECO:0000256" key="2">
    <source>
        <dbReference type="ARBA" id="ARBA00022448"/>
    </source>
</evidence>
<dbReference type="InterPro" id="IPR005829">
    <property type="entry name" value="Sugar_transporter_CS"/>
</dbReference>
<dbReference type="InterPro" id="IPR011701">
    <property type="entry name" value="MFS"/>
</dbReference>
<feature type="transmembrane region" description="Helical" evidence="6">
    <location>
        <begin position="80"/>
        <end position="100"/>
    </location>
</feature>
<dbReference type="PANTHER" id="PTHR23511:SF34">
    <property type="entry name" value="SYNAPTIC VESICLE GLYCOPROTEIN 2"/>
    <property type="match status" value="1"/>
</dbReference>
<dbReference type="AlphaFoldDB" id="A0A0U3PGZ3"/>
<dbReference type="SUPFAM" id="SSF103473">
    <property type="entry name" value="MFS general substrate transporter"/>
    <property type="match status" value="1"/>
</dbReference>
<dbReference type="PROSITE" id="PS50850">
    <property type="entry name" value="MFS"/>
    <property type="match status" value="1"/>
</dbReference>
<feature type="transmembrane region" description="Helical" evidence="6">
    <location>
        <begin position="106"/>
        <end position="126"/>
    </location>
</feature>
<evidence type="ECO:0000259" key="7">
    <source>
        <dbReference type="PROSITE" id="PS50850"/>
    </source>
</evidence>
<feature type="transmembrane region" description="Helical" evidence="6">
    <location>
        <begin position="167"/>
        <end position="189"/>
    </location>
</feature>
<evidence type="ECO:0000256" key="1">
    <source>
        <dbReference type="ARBA" id="ARBA00004651"/>
    </source>
</evidence>
<feature type="transmembrane region" description="Helical" evidence="6">
    <location>
        <begin position="339"/>
        <end position="361"/>
    </location>
</feature>
<feature type="transmembrane region" description="Helical" evidence="6">
    <location>
        <begin position="381"/>
        <end position="398"/>
    </location>
</feature>
<dbReference type="PANTHER" id="PTHR23511">
    <property type="entry name" value="SYNAPTIC VESICLE GLYCOPROTEIN 2"/>
    <property type="match status" value="1"/>
</dbReference>
<dbReference type="KEGG" id="psul:AU252_00775"/>
<reference evidence="8 9" key="1">
    <citation type="submission" date="2015-12" db="EMBL/GenBank/DDBJ databases">
        <authorList>
            <person name="Shamseldin A."/>
            <person name="Moawad H."/>
            <person name="Abd El-Rahim W.M."/>
            <person name="Sadowsky M.J."/>
        </authorList>
    </citation>
    <scope>NUCLEOTIDE SEQUENCE [LARGE SCALE GENOMIC DNA]</scope>
    <source>
        <strain evidence="8 9">Ar51</strain>
    </source>
</reference>
<keyword evidence="3 6" id="KW-0812">Transmembrane</keyword>
<evidence type="ECO:0000313" key="8">
    <source>
        <dbReference type="EMBL" id="ALV43683.1"/>
    </source>
</evidence>
<feature type="transmembrane region" description="Helical" evidence="6">
    <location>
        <begin position="288"/>
        <end position="308"/>
    </location>
</feature>
<feature type="domain" description="Major facilitator superfamily (MFS) profile" evidence="7">
    <location>
        <begin position="14"/>
        <end position="428"/>
    </location>
</feature>
<keyword evidence="4 6" id="KW-1133">Transmembrane helix</keyword>
<keyword evidence="2" id="KW-0813">Transport</keyword>
<gene>
    <name evidence="8" type="ORF">AU252_00775</name>
</gene>
<proteinExistence type="predicted"/>
<comment type="subcellular location">
    <subcellularLocation>
        <location evidence="1">Cell membrane</location>
        <topology evidence="1">Multi-pass membrane protein</topology>
    </subcellularLocation>
</comment>
<dbReference type="InterPro" id="IPR020846">
    <property type="entry name" value="MFS_dom"/>
</dbReference>
<evidence type="ECO:0000256" key="4">
    <source>
        <dbReference type="ARBA" id="ARBA00022989"/>
    </source>
</evidence>